<dbReference type="FunFam" id="2.130.10.10:FF:000175">
    <property type="entry name" value="Phospholipase A-2-activating protein"/>
    <property type="match status" value="1"/>
</dbReference>
<dbReference type="PROSITE" id="PS51394">
    <property type="entry name" value="PFU"/>
    <property type="match status" value="1"/>
</dbReference>
<dbReference type="Pfam" id="PF09070">
    <property type="entry name" value="PFU"/>
    <property type="match status" value="1"/>
</dbReference>
<evidence type="ECO:0000259" key="11">
    <source>
        <dbReference type="PROSITE" id="PS51396"/>
    </source>
</evidence>
<dbReference type="EMBL" id="KV428049">
    <property type="protein sequence ID" value="KZT39268.1"/>
    <property type="molecule type" value="Genomic_DNA"/>
</dbReference>
<evidence type="ECO:0000256" key="4">
    <source>
        <dbReference type="ARBA" id="ARBA00022490"/>
    </source>
</evidence>
<gene>
    <name evidence="12" type="ORF">SISSUDRAFT_1070603</name>
</gene>
<dbReference type="Gene3D" id="1.25.10.10">
    <property type="entry name" value="Leucine-rich Repeat Variant"/>
    <property type="match status" value="1"/>
</dbReference>
<evidence type="ECO:0000313" key="13">
    <source>
        <dbReference type="Proteomes" id="UP000076798"/>
    </source>
</evidence>
<dbReference type="GO" id="GO:0043161">
    <property type="term" value="P:proteasome-mediated ubiquitin-dependent protein catabolic process"/>
    <property type="evidence" value="ECO:0007669"/>
    <property type="project" value="TreeGrafter"/>
</dbReference>
<evidence type="ECO:0000256" key="5">
    <source>
        <dbReference type="ARBA" id="ARBA00022574"/>
    </source>
</evidence>
<dbReference type="InterPro" id="IPR001680">
    <property type="entry name" value="WD40_rpt"/>
</dbReference>
<dbReference type="Proteomes" id="UP000076798">
    <property type="component" value="Unassembled WGS sequence"/>
</dbReference>
<dbReference type="InterPro" id="IPR015155">
    <property type="entry name" value="PFU"/>
</dbReference>
<evidence type="ECO:0000256" key="3">
    <source>
        <dbReference type="ARBA" id="ARBA00008495"/>
    </source>
</evidence>
<evidence type="ECO:0000256" key="7">
    <source>
        <dbReference type="ARBA" id="ARBA00023242"/>
    </source>
</evidence>
<evidence type="ECO:0000259" key="10">
    <source>
        <dbReference type="PROSITE" id="PS51394"/>
    </source>
</evidence>
<feature type="compositionally biased region" description="Low complexity" evidence="9">
    <location>
        <begin position="489"/>
        <end position="501"/>
    </location>
</feature>
<dbReference type="Gene3D" id="2.130.10.10">
    <property type="entry name" value="YVTN repeat-like/Quinoprotein amine dehydrogenase"/>
    <property type="match status" value="1"/>
</dbReference>
<proteinExistence type="inferred from homology"/>
<dbReference type="AlphaFoldDB" id="A0A166E6W8"/>
<name>A0A166E6W8_9AGAM</name>
<dbReference type="PRINTS" id="PR00320">
    <property type="entry name" value="GPROTEINBRPT"/>
</dbReference>
<dbReference type="STRING" id="1314776.A0A166E6W8"/>
<comment type="subcellular location">
    <subcellularLocation>
        <location evidence="2">Cytoplasm</location>
    </subcellularLocation>
    <subcellularLocation>
        <location evidence="1">Nucleus</location>
    </subcellularLocation>
</comment>
<dbReference type="InterPro" id="IPR013535">
    <property type="entry name" value="PUL_dom"/>
</dbReference>
<evidence type="ECO:0000256" key="2">
    <source>
        <dbReference type="ARBA" id="ARBA00004496"/>
    </source>
</evidence>
<dbReference type="InterPro" id="IPR020472">
    <property type="entry name" value="WD40_PAC1"/>
</dbReference>
<dbReference type="PANTHER" id="PTHR19849">
    <property type="entry name" value="PHOSPHOLIPASE A-2-ACTIVATING PROTEIN"/>
    <property type="match status" value="1"/>
</dbReference>
<dbReference type="InterPro" id="IPR036322">
    <property type="entry name" value="WD40_repeat_dom_sf"/>
</dbReference>
<dbReference type="GO" id="GO:0005634">
    <property type="term" value="C:nucleus"/>
    <property type="evidence" value="ECO:0007669"/>
    <property type="project" value="UniProtKB-SubCell"/>
</dbReference>
<feature type="compositionally biased region" description="Low complexity" evidence="9">
    <location>
        <begin position="465"/>
        <end position="474"/>
    </location>
</feature>
<dbReference type="SMART" id="SM00320">
    <property type="entry name" value="WD40"/>
    <property type="match status" value="7"/>
</dbReference>
<feature type="repeat" description="WD" evidence="8">
    <location>
        <begin position="102"/>
        <end position="132"/>
    </location>
</feature>
<dbReference type="GO" id="GO:0010992">
    <property type="term" value="P:ubiquitin recycling"/>
    <property type="evidence" value="ECO:0007669"/>
    <property type="project" value="TreeGrafter"/>
</dbReference>
<dbReference type="GO" id="GO:0043130">
    <property type="term" value="F:ubiquitin binding"/>
    <property type="evidence" value="ECO:0007669"/>
    <property type="project" value="TreeGrafter"/>
</dbReference>
<feature type="domain" description="PUL" evidence="11">
    <location>
        <begin position="513"/>
        <end position="787"/>
    </location>
</feature>
<evidence type="ECO:0000256" key="6">
    <source>
        <dbReference type="ARBA" id="ARBA00022737"/>
    </source>
</evidence>
<dbReference type="PROSITE" id="PS50082">
    <property type="entry name" value="WD_REPEATS_2"/>
    <property type="match status" value="4"/>
</dbReference>
<evidence type="ECO:0000256" key="8">
    <source>
        <dbReference type="PROSITE-ProRule" id="PRU00221"/>
    </source>
</evidence>
<dbReference type="InterPro" id="IPR015943">
    <property type="entry name" value="WD40/YVTN_repeat-like_dom_sf"/>
</dbReference>
<feature type="repeat" description="WD" evidence="8">
    <location>
        <begin position="141"/>
        <end position="181"/>
    </location>
</feature>
<dbReference type="PROSITE" id="PS50294">
    <property type="entry name" value="WD_REPEATS_REGION"/>
    <property type="match status" value="1"/>
</dbReference>
<evidence type="ECO:0000313" key="12">
    <source>
        <dbReference type="EMBL" id="KZT39268.1"/>
    </source>
</evidence>
<dbReference type="InterPro" id="IPR038122">
    <property type="entry name" value="PFU_sf"/>
</dbReference>
<protein>
    <submittedName>
        <fullName evidence="12">PFU-domain-containing protein</fullName>
    </submittedName>
</protein>
<feature type="repeat" description="WD" evidence="8">
    <location>
        <begin position="220"/>
        <end position="251"/>
    </location>
</feature>
<dbReference type="Pfam" id="PF00400">
    <property type="entry name" value="WD40"/>
    <property type="match status" value="6"/>
</dbReference>
<dbReference type="PANTHER" id="PTHR19849:SF0">
    <property type="entry name" value="PHOSPHOLIPASE A-2-ACTIVATING PROTEIN"/>
    <property type="match status" value="1"/>
</dbReference>
<keyword evidence="6" id="KW-0677">Repeat</keyword>
<dbReference type="Gene3D" id="3.10.20.870">
    <property type="entry name" value="PFU (PLAA family ubiquitin binding), C-terminal domain"/>
    <property type="match status" value="1"/>
</dbReference>
<sequence length="790" mass="85667">MPYKLSSSLVGHASDVRAVVSPTDSLILSASRDTTAIAWSKDSATNAFTRSDAYNAGSRYINAITYIPPGSGRPTGYVVTGGQDTVVNVFALGSPSEPEYSLLGHRDNVCALDATEDGTIVSGSWDRSARVWRNFTFDYELLGHDQAVWAVLAVGKDSFLTGSADKTIKLWESRKEVKTYRGHTDAVRGLALVPNIGFASCSNDSEIHVWTTGGDIVYTLSGHTSFVYSISVLPSGDIISGGEDRSLRVWQDGSCTQTIVHPAISVWSVSSTPNGDLVTGCSDGIVRVFSNNEQRWAPAEEIQEYEQQVAKQALPSHQVGDFKKSDLPGPEALAKPGKKSGQVITIRNGSTVEAHQWDSTENQWQKIGDVVDAIGSSRKQLHEGKEYDYVFDVDIQEGVPPLKLPYNATENPYEAAQRFLQSNDLPLSYIDQVVQFIETNTSGVTLGDSSSQYVDPYTGASRYVSSGSSTNTGSQGAVDPYTGASRYQAPAPSASVRASPAAPLSTSAAPATKIIPVTQRLTFRQANITALRGKLLQFNNDAALETSELESLETCLSSLNTAIGDSRLPPAAITPALAQTIVGILGRWPAPQRFPLLDLSRLIILFAPKSFRAPGSSTIDALLRASEWDQPWELPLAKYRETNLLLTLRSLVNSIHGASSLDDLPWAPKILQDLRARPYDSIPKALRTPIATLLLNLSCVMIERLSEEGLREDILAILSTIISNEAVDAEAGYRAAAAFGNIIYLLNLLQRSLNAAERRSAESDISKLIKRFSEERIRKLGDEILGLLRS</sequence>
<comment type="similarity">
    <text evidence="3">Belongs to the WD repeat PLAP family.</text>
</comment>
<organism evidence="12 13">
    <name type="scientific">Sistotremastrum suecicum HHB10207 ss-3</name>
    <dbReference type="NCBI Taxonomy" id="1314776"/>
    <lineage>
        <taxon>Eukaryota</taxon>
        <taxon>Fungi</taxon>
        <taxon>Dikarya</taxon>
        <taxon>Basidiomycota</taxon>
        <taxon>Agaricomycotina</taxon>
        <taxon>Agaricomycetes</taxon>
        <taxon>Sistotremastrales</taxon>
        <taxon>Sistotremastraceae</taxon>
        <taxon>Sistotremastrum</taxon>
    </lineage>
</organism>
<dbReference type="GO" id="GO:0005737">
    <property type="term" value="C:cytoplasm"/>
    <property type="evidence" value="ECO:0007669"/>
    <property type="project" value="UniProtKB-SubCell"/>
</dbReference>
<feature type="repeat" description="WD" evidence="8">
    <location>
        <begin position="180"/>
        <end position="210"/>
    </location>
</feature>
<feature type="region of interest" description="Disordered" evidence="9">
    <location>
        <begin position="464"/>
        <end position="501"/>
    </location>
</feature>
<accession>A0A166E6W8</accession>
<dbReference type="InterPro" id="IPR011989">
    <property type="entry name" value="ARM-like"/>
</dbReference>
<dbReference type="OrthoDB" id="10265988at2759"/>
<dbReference type="CDD" id="cd00200">
    <property type="entry name" value="WD40"/>
    <property type="match status" value="1"/>
</dbReference>
<reference evidence="12 13" key="1">
    <citation type="journal article" date="2016" name="Mol. Biol. Evol.">
        <title>Comparative Genomics of Early-Diverging Mushroom-Forming Fungi Provides Insights into the Origins of Lignocellulose Decay Capabilities.</title>
        <authorList>
            <person name="Nagy L.G."/>
            <person name="Riley R."/>
            <person name="Tritt A."/>
            <person name="Adam C."/>
            <person name="Daum C."/>
            <person name="Floudas D."/>
            <person name="Sun H."/>
            <person name="Yadav J.S."/>
            <person name="Pangilinan J."/>
            <person name="Larsson K.H."/>
            <person name="Matsuura K."/>
            <person name="Barry K."/>
            <person name="Labutti K."/>
            <person name="Kuo R."/>
            <person name="Ohm R.A."/>
            <person name="Bhattacharya S.S."/>
            <person name="Shirouzu T."/>
            <person name="Yoshinaga Y."/>
            <person name="Martin F.M."/>
            <person name="Grigoriev I.V."/>
            <person name="Hibbett D.S."/>
        </authorList>
    </citation>
    <scope>NUCLEOTIDE SEQUENCE [LARGE SCALE GENOMIC DNA]</scope>
    <source>
        <strain evidence="12 13">HHB10207 ss-3</strain>
    </source>
</reference>
<evidence type="ECO:0000256" key="9">
    <source>
        <dbReference type="SAM" id="MobiDB-lite"/>
    </source>
</evidence>
<keyword evidence="5 8" id="KW-0853">WD repeat</keyword>
<evidence type="ECO:0000256" key="1">
    <source>
        <dbReference type="ARBA" id="ARBA00004123"/>
    </source>
</evidence>
<keyword evidence="4" id="KW-0963">Cytoplasm</keyword>
<dbReference type="PROSITE" id="PS51396">
    <property type="entry name" value="PUL"/>
    <property type="match status" value="1"/>
</dbReference>
<feature type="domain" description="PFU" evidence="10">
    <location>
        <begin position="356"/>
        <end position="451"/>
    </location>
</feature>
<keyword evidence="7" id="KW-0539">Nucleus</keyword>
<keyword evidence="13" id="KW-1185">Reference proteome</keyword>
<dbReference type="SUPFAM" id="SSF50978">
    <property type="entry name" value="WD40 repeat-like"/>
    <property type="match status" value="1"/>
</dbReference>
<dbReference type="Pfam" id="PF08324">
    <property type="entry name" value="PUL"/>
    <property type="match status" value="1"/>
</dbReference>